<reference evidence="1" key="1">
    <citation type="journal article" date="2004" name="Nature">
        <title>Genome duplication in the teleost fish Tetraodon nigroviridis reveals the early vertebrate proto-karyotype.</title>
        <authorList>
            <person name="Jaillon O."/>
            <person name="Aury J.-M."/>
            <person name="Brunet F."/>
            <person name="Petit J.-L."/>
            <person name="Stange-Thomann N."/>
            <person name="Mauceli E."/>
            <person name="Bouneau L."/>
            <person name="Fischer C."/>
            <person name="Ozouf-Costaz C."/>
            <person name="Bernot A."/>
            <person name="Nicaud S."/>
            <person name="Jaffe D."/>
            <person name="Fisher S."/>
            <person name="Lutfalla G."/>
            <person name="Dossat C."/>
            <person name="Segurens B."/>
            <person name="Dasilva C."/>
            <person name="Salanoubat M."/>
            <person name="Levy M."/>
            <person name="Boudet N."/>
            <person name="Castellano S."/>
            <person name="Anthouard V."/>
            <person name="Jubin C."/>
            <person name="Castelli V."/>
            <person name="Katinka M."/>
            <person name="Vacherie B."/>
            <person name="Biemont C."/>
            <person name="Skalli Z."/>
            <person name="Cattolico L."/>
            <person name="Poulain J."/>
            <person name="De Berardinis V."/>
            <person name="Cruaud C."/>
            <person name="Duprat S."/>
            <person name="Brottier P."/>
            <person name="Coutanceau J.-P."/>
            <person name="Gouzy J."/>
            <person name="Parra G."/>
            <person name="Lardier G."/>
            <person name="Chapple C."/>
            <person name="McKernan K.J."/>
            <person name="McEwan P."/>
            <person name="Bosak S."/>
            <person name="Kellis M."/>
            <person name="Volff J.-N."/>
            <person name="Guigo R."/>
            <person name="Zody M.C."/>
            <person name="Mesirov J."/>
            <person name="Lindblad-Toh K."/>
            <person name="Birren B."/>
            <person name="Nusbaum C."/>
            <person name="Kahn D."/>
            <person name="Robinson-Rechavi M."/>
            <person name="Laudet V."/>
            <person name="Schachter V."/>
            <person name="Quetier F."/>
            <person name="Saurin W."/>
            <person name="Scarpelli C."/>
            <person name="Wincker P."/>
            <person name="Lander E.S."/>
            <person name="Weissenbach J."/>
            <person name="Roest Crollius H."/>
        </authorList>
    </citation>
    <scope>NUCLEOTIDE SEQUENCE [LARGE SCALE GENOMIC DNA]</scope>
</reference>
<sequence length="560" mass="62821">MSSVQHTSDFVPNIIHPLIRSFLERTTAEQWGSFISGSADDATKILVAELILEIIAALSSSVVTSLKLPKTEEHLMSELEESLPQTFSEALGIPDEVDNLRLKTLTGIIQEEVKYNLFRGGKARITKYLTPVAIINSMTDQLIQLFQKFSEKIKTFIVPRPCKSPDGSPKQAATLPTSQVIKYKIDNELREIIIPLLENIPDSEELQQELSSKIQKSAEMILSSLTSQFADPQPQHLDTEDSFLLMFKHLRGDKVTAFAQELSYLISRHVLPEPSPQPAPKTLFGKSSAVQQPQSKAQAEVWSKTWIFMVLMNWFMTTQVNSVINRPSNFVPNIIHPLIRSFLEKTTAEQWGSFQARSADDATKILVAELILEIIAALSNFILTSPMTPKTEKLLMSELEESLPQTFSEALGIPDEVDNLRLKTLTGIIHEEVKYNLFSGGKAGITKHLTPVARLNAMTDQLIHLFQKFSEKIKSFIVPLPRRSRGEAGAPTHVASKVSITSPTSQVIKQEINTELRDIIDPLLEDIPDFEELQQERSSEIQKVADEVVCTFYEMQSKKS</sequence>
<evidence type="ECO:0000313" key="1">
    <source>
        <dbReference type="EMBL" id="CAF97759.1"/>
    </source>
</evidence>
<gene>
    <name evidence="1" type="ORF">GSTENG00015222001</name>
</gene>
<proteinExistence type="predicted"/>
<organism evidence="1">
    <name type="scientific">Tetraodon nigroviridis</name>
    <name type="common">Spotted green pufferfish</name>
    <name type="synonym">Chelonodon nigroviridis</name>
    <dbReference type="NCBI Taxonomy" id="99883"/>
    <lineage>
        <taxon>Eukaryota</taxon>
        <taxon>Metazoa</taxon>
        <taxon>Chordata</taxon>
        <taxon>Craniata</taxon>
        <taxon>Vertebrata</taxon>
        <taxon>Euteleostomi</taxon>
        <taxon>Actinopterygii</taxon>
        <taxon>Neopterygii</taxon>
        <taxon>Teleostei</taxon>
        <taxon>Neoteleostei</taxon>
        <taxon>Acanthomorphata</taxon>
        <taxon>Eupercaria</taxon>
        <taxon>Tetraodontiformes</taxon>
        <taxon>Tetradontoidea</taxon>
        <taxon>Tetraodontidae</taxon>
        <taxon>Tetraodon</taxon>
    </lineage>
</organism>
<accession>Q4SNM3</accession>
<reference evidence="1" key="2">
    <citation type="submission" date="2004-02" db="EMBL/GenBank/DDBJ databases">
        <authorList>
            <consortium name="Genoscope"/>
            <consortium name="Whitehead Institute Centre for Genome Research"/>
        </authorList>
    </citation>
    <scope>NUCLEOTIDE SEQUENCE</scope>
</reference>
<dbReference type="AlphaFoldDB" id="Q4SNM3"/>
<comment type="caution">
    <text evidence="1">The sequence shown here is derived from an EMBL/GenBank/DDBJ whole genome shotgun (WGS) entry which is preliminary data.</text>
</comment>
<feature type="non-terminal residue" evidence="1">
    <location>
        <position position="1"/>
    </location>
</feature>
<dbReference type="EMBL" id="CAAE01014542">
    <property type="protein sequence ID" value="CAF97759.1"/>
    <property type="molecule type" value="Genomic_DNA"/>
</dbReference>
<dbReference type="KEGG" id="tng:GSTEN00015222G001"/>
<protein>
    <submittedName>
        <fullName evidence="1">(spotted green pufferfish) hypothetical protein</fullName>
    </submittedName>
</protein>
<name>Q4SNM3_TETNG</name>
<dbReference type="OrthoDB" id="8987535at2759"/>